<proteinExistence type="predicted"/>
<dbReference type="InterPro" id="IPR036286">
    <property type="entry name" value="LexA/Signal_pep-like_sf"/>
</dbReference>
<evidence type="ECO:0000256" key="1">
    <source>
        <dbReference type="ARBA" id="ARBA00023015"/>
    </source>
</evidence>
<gene>
    <name evidence="4" type="ORF">AVM11_03410</name>
</gene>
<name>A0A175Y4H3_9SPHN</name>
<dbReference type="SUPFAM" id="SSF47413">
    <property type="entry name" value="lambda repressor-like DNA-binding domains"/>
    <property type="match status" value="1"/>
</dbReference>
<dbReference type="InterPro" id="IPR001387">
    <property type="entry name" value="Cro/C1-type_HTH"/>
</dbReference>
<dbReference type="OrthoDB" id="528805at2"/>
<dbReference type="PANTHER" id="PTHR40661:SF3">
    <property type="entry name" value="FELS-1 PROPHAGE TRANSCRIPTIONAL REGULATOR"/>
    <property type="match status" value="1"/>
</dbReference>
<evidence type="ECO:0000256" key="2">
    <source>
        <dbReference type="ARBA" id="ARBA00023125"/>
    </source>
</evidence>
<dbReference type="InterPro" id="IPR010744">
    <property type="entry name" value="Phage_CI_N"/>
</dbReference>
<dbReference type="RefSeq" id="WP_018250573.1">
    <property type="nucleotide sequence ID" value="NZ_CP017578.1"/>
</dbReference>
<dbReference type="InterPro" id="IPR015927">
    <property type="entry name" value="Peptidase_S24_S26A/B/C"/>
</dbReference>
<accession>A0A175Y4H3</accession>
<keyword evidence="1" id="KW-0805">Transcription regulation</keyword>
<evidence type="ECO:0000256" key="3">
    <source>
        <dbReference type="ARBA" id="ARBA00023163"/>
    </source>
</evidence>
<dbReference type="InterPro" id="IPR010982">
    <property type="entry name" value="Lambda_DNA-bd_dom_sf"/>
</dbReference>
<dbReference type="InterPro" id="IPR039418">
    <property type="entry name" value="LexA-like"/>
</dbReference>
<dbReference type="Proteomes" id="UP000078460">
    <property type="component" value="Unassembled WGS sequence"/>
</dbReference>
<organism evidence="4 5">
    <name type="scientific">Sphingomonas melonis TY</name>
    <dbReference type="NCBI Taxonomy" id="621456"/>
    <lineage>
        <taxon>Bacteria</taxon>
        <taxon>Pseudomonadati</taxon>
        <taxon>Pseudomonadota</taxon>
        <taxon>Alphaproteobacteria</taxon>
        <taxon>Sphingomonadales</taxon>
        <taxon>Sphingomonadaceae</taxon>
        <taxon>Sphingomonas</taxon>
    </lineage>
</organism>
<protein>
    <submittedName>
        <fullName evidence="4">Uncharacterized protein</fullName>
    </submittedName>
</protein>
<dbReference type="SUPFAM" id="SSF51306">
    <property type="entry name" value="LexA/Signal peptidase"/>
    <property type="match status" value="1"/>
</dbReference>
<keyword evidence="3" id="KW-0804">Transcription</keyword>
<dbReference type="GeneID" id="93797009"/>
<sequence length="224" mass="24580">MTVDVDHQSMEDRIAAALGHRDYAWLSHAAGIPISTLNGYRRKGFVKTEAVIAIAAALEVSLDWLLLGRGEMRDGHVATDDGDVLSVPEFDIEVAAGAGRFSFDRQEPMGYWPFPSAWLAQFGNPKHLKLVTVVGDSQEPEFGDGDRVLVDTSANRPRDGMHVVRRDGTLLVKRLQMQGATIVLKSANPVYTDIVVEVESEEGTFEVLGRVVGAIKVVGNPWRR</sequence>
<dbReference type="STRING" id="621456.BJP26_03420"/>
<evidence type="ECO:0000313" key="4">
    <source>
        <dbReference type="EMBL" id="KZB95335.1"/>
    </source>
</evidence>
<dbReference type="Gene3D" id="1.10.260.40">
    <property type="entry name" value="lambda repressor-like DNA-binding domains"/>
    <property type="match status" value="1"/>
</dbReference>
<dbReference type="KEGG" id="smy:BJP26_03420"/>
<dbReference type="EMBL" id="LQCK02000012">
    <property type="protein sequence ID" value="KZB95335.1"/>
    <property type="molecule type" value="Genomic_DNA"/>
</dbReference>
<dbReference type="PANTHER" id="PTHR40661">
    <property type="match status" value="1"/>
</dbReference>
<dbReference type="Gene3D" id="2.10.109.10">
    <property type="entry name" value="Umud Fragment, subunit A"/>
    <property type="match status" value="1"/>
</dbReference>
<dbReference type="GO" id="GO:0045892">
    <property type="term" value="P:negative regulation of DNA-templated transcription"/>
    <property type="evidence" value="ECO:0007669"/>
    <property type="project" value="InterPro"/>
</dbReference>
<dbReference type="AlphaFoldDB" id="A0A175Y4H3"/>
<reference evidence="4" key="1">
    <citation type="submission" date="2016-03" db="EMBL/GenBank/DDBJ databases">
        <title>Sphingomonas melonis TY, whole genome shotgun sequencing.</title>
        <authorList>
            <person name="Wang H."/>
            <person name="Zhu P."/>
        </authorList>
    </citation>
    <scope>NUCLEOTIDE SEQUENCE [LARGE SCALE GENOMIC DNA]</scope>
    <source>
        <strain evidence="4">TY</strain>
    </source>
</reference>
<keyword evidence="2" id="KW-0238">DNA-binding</keyword>
<keyword evidence="5" id="KW-1185">Reference proteome</keyword>
<comment type="caution">
    <text evidence="4">The sequence shown here is derived from an EMBL/GenBank/DDBJ whole genome shotgun (WGS) entry which is preliminary data.</text>
</comment>
<dbReference type="Pfam" id="PF07022">
    <property type="entry name" value="Phage_CI_repr"/>
    <property type="match status" value="1"/>
</dbReference>
<dbReference type="Pfam" id="PF00717">
    <property type="entry name" value="Peptidase_S24"/>
    <property type="match status" value="1"/>
</dbReference>
<evidence type="ECO:0000313" key="5">
    <source>
        <dbReference type="Proteomes" id="UP000078460"/>
    </source>
</evidence>
<dbReference type="GO" id="GO:0003677">
    <property type="term" value="F:DNA binding"/>
    <property type="evidence" value="ECO:0007669"/>
    <property type="project" value="UniProtKB-KW"/>
</dbReference>
<dbReference type="CDD" id="cd06529">
    <property type="entry name" value="S24_LexA-like"/>
    <property type="match status" value="1"/>
</dbReference>
<dbReference type="PROSITE" id="PS50943">
    <property type="entry name" value="HTH_CROC1"/>
    <property type="match status" value="1"/>
</dbReference>